<comment type="function">
    <text evidence="6 7">Catalyzes the reversible reaction in which hydroxymethyl group from 5,10-methylenetetrahydrofolate is transferred onto alpha-ketoisovalerate to form ketopantoate.</text>
</comment>
<comment type="pathway">
    <text evidence="1 7">Cofactor biosynthesis; (R)-pantothenate biosynthesis; (R)-pantoate from 3-methyl-2-oxobutanoate: step 1/2.</text>
</comment>
<keyword evidence="11" id="KW-0489">Methyltransferase</keyword>
<feature type="binding site" evidence="7 9">
    <location>
        <position position="82"/>
    </location>
    <ligand>
        <name>3-methyl-2-oxobutanoate</name>
        <dbReference type="ChEBI" id="CHEBI:11851"/>
    </ligand>
</feature>
<dbReference type="GO" id="GO:0032259">
    <property type="term" value="P:methylation"/>
    <property type="evidence" value="ECO:0007669"/>
    <property type="project" value="UniProtKB-KW"/>
</dbReference>
<dbReference type="NCBIfam" id="NF001452">
    <property type="entry name" value="PRK00311.1"/>
    <property type="match status" value="1"/>
</dbReference>
<proteinExistence type="inferred from homology"/>
<keyword evidence="7" id="KW-0963">Cytoplasm</keyword>
<feature type="binding site" evidence="7 9">
    <location>
        <begin position="43"/>
        <end position="44"/>
    </location>
    <ligand>
        <name>3-methyl-2-oxobutanoate</name>
        <dbReference type="ChEBI" id="CHEBI:11851"/>
    </ligand>
</feature>
<evidence type="ECO:0000256" key="1">
    <source>
        <dbReference type="ARBA" id="ARBA00005033"/>
    </source>
</evidence>
<feature type="binding site" evidence="7 10">
    <location>
        <position position="43"/>
    </location>
    <ligand>
        <name>Mg(2+)</name>
        <dbReference type="ChEBI" id="CHEBI:18420"/>
    </ligand>
</feature>
<dbReference type="GO" id="GO:0000287">
    <property type="term" value="F:magnesium ion binding"/>
    <property type="evidence" value="ECO:0007669"/>
    <property type="project" value="TreeGrafter"/>
</dbReference>
<comment type="cofactor">
    <cofactor evidence="7 10">
        <name>Mg(2+)</name>
        <dbReference type="ChEBI" id="CHEBI:18420"/>
    </cofactor>
    <text evidence="7 10">Binds 1 Mg(2+) ion per subunit.</text>
</comment>
<keyword evidence="4 7" id="KW-0566">Pantothenate biosynthesis</keyword>
<feature type="active site" description="Proton acceptor" evidence="7 8">
    <location>
        <position position="181"/>
    </location>
</feature>
<dbReference type="HAMAP" id="MF_00156">
    <property type="entry name" value="PanB"/>
    <property type="match status" value="1"/>
</dbReference>
<dbReference type="GO" id="GO:0005737">
    <property type="term" value="C:cytoplasm"/>
    <property type="evidence" value="ECO:0007669"/>
    <property type="project" value="UniProtKB-SubCell"/>
</dbReference>
<comment type="subunit">
    <text evidence="3 7">Homodecamer; pentamer of dimers.</text>
</comment>
<reference evidence="11" key="1">
    <citation type="journal article" date="2013" name="Sci. Rep.">
        <title>Metagenomics uncovers a new group of low GC and ultra-small marine Actinobacteria.</title>
        <authorList>
            <person name="Ghai R."/>
            <person name="Mizuno C.M."/>
            <person name="Picazo A."/>
            <person name="Camacho A."/>
            <person name="Rodriguez-Valera F."/>
        </authorList>
    </citation>
    <scope>NUCLEOTIDE SEQUENCE</scope>
</reference>
<evidence type="ECO:0000256" key="3">
    <source>
        <dbReference type="ARBA" id="ARBA00011424"/>
    </source>
</evidence>
<dbReference type="EC" id="2.1.2.11" evidence="7"/>
<evidence type="ECO:0000256" key="7">
    <source>
        <dbReference type="HAMAP-Rule" id="MF_00156"/>
    </source>
</evidence>
<dbReference type="GO" id="GO:0008168">
    <property type="term" value="F:methyltransferase activity"/>
    <property type="evidence" value="ECO:0007669"/>
    <property type="project" value="UniProtKB-KW"/>
</dbReference>
<evidence type="ECO:0000313" key="11">
    <source>
        <dbReference type="EMBL" id="AGQ18876.1"/>
    </source>
</evidence>
<keyword evidence="7 10" id="KW-0479">Metal-binding</keyword>
<feature type="binding site" evidence="7 10">
    <location>
        <position position="114"/>
    </location>
    <ligand>
        <name>Mg(2+)</name>
        <dbReference type="ChEBI" id="CHEBI:18420"/>
    </ligand>
</feature>
<feature type="binding site" evidence="7 10">
    <location>
        <position position="82"/>
    </location>
    <ligand>
        <name>Mg(2+)</name>
        <dbReference type="ChEBI" id="CHEBI:18420"/>
    </ligand>
</feature>
<dbReference type="Pfam" id="PF02548">
    <property type="entry name" value="Pantoate_transf"/>
    <property type="match status" value="1"/>
</dbReference>
<organism evidence="11">
    <name type="scientific">Candidatus Actinomarina minuta</name>
    <dbReference type="NCBI Taxonomy" id="1389454"/>
    <lineage>
        <taxon>Bacteria</taxon>
        <taxon>Bacillati</taxon>
        <taxon>Actinomycetota</taxon>
        <taxon>Actinomycetes</taxon>
        <taxon>Candidatus Actinomarinidae</taxon>
        <taxon>Candidatus Actinomarinales</taxon>
        <taxon>Candidatus Actinomarineae</taxon>
        <taxon>Candidatus Actinomarinaceae</taxon>
        <taxon>Candidatus Actinomarina</taxon>
    </lineage>
</organism>
<dbReference type="InterPro" id="IPR015813">
    <property type="entry name" value="Pyrv/PenolPyrv_kinase-like_dom"/>
</dbReference>
<evidence type="ECO:0000256" key="2">
    <source>
        <dbReference type="ARBA" id="ARBA00008676"/>
    </source>
</evidence>
<evidence type="ECO:0000256" key="9">
    <source>
        <dbReference type="PIRSR" id="PIRSR000388-2"/>
    </source>
</evidence>
<dbReference type="InterPro" id="IPR040442">
    <property type="entry name" value="Pyrv_kinase-like_dom_sf"/>
</dbReference>
<comment type="catalytic activity">
    <reaction evidence="7">
        <text>(6R)-5,10-methylene-5,6,7,8-tetrahydrofolate + 3-methyl-2-oxobutanoate + H2O = 2-dehydropantoate + (6S)-5,6,7,8-tetrahydrofolate</text>
        <dbReference type="Rhea" id="RHEA:11824"/>
        <dbReference type="ChEBI" id="CHEBI:11561"/>
        <dbReference type="ChEBI" id="CHEBI:11851"/>
        <dbReference type="ChEBI" id="CHEBI:15377"/>
        <dbReference type="ChEBI" id="CHEBI:15636"/>
        <dbReference type="ChEBI" id="CHEBI:57453"/>
        <dbReference type="EC" id="2.1.2.11"/>
    </reaction>
</comment>
<keyword evidence="7 10" id="KW-0460">Magnesium</keyword>
<dbReference type="CDD" id="cd06557">
    <property type="entry name" value="KPHMT-like"/>
    <property type="match status" value="1"/>
</dbReference>
<name>S5DJB4_9ACTN</name>
<dbReference type="PANTHER" id="PTHR20881:SF0">
    <property type="entry name" value="3-METHYL-2-OXOBUTANOATE HYDROXYMETHYLTRANSFERASE"/>
    <property type="match status" value="1"/>
</dbReference>
<dbReference type="AlphaFoldDB" id="S5DJB4"/>
<protein>
    <recommendedName>
        <fullName evidence="7">3-methyl-2-oxobutanoate hydroxymethyltransferase</fullName>
        <ecNumber evidence="7">2.1.2.11</ecNumber>
    </recommendedName>
    <alternativeName>
        <fullName evidence="7">Ketopantoate hydroxymethyltransferase</fullName>
        <shortName evidence="7">KPHMT</shortName>
    </alternativeName>
</protein>
<sequence length="287" mass="31504">MKKTVPYINNLKGNRVISMMTAYDYPTAKAVSEAEIDIILVGDSLAQVVLGHDDTLSVTVDEMLHHVKAVTNANPSSLVVADMPYLSYHINISDSLKNAGRFIQEGKADAVKVEGGEKRKEVINALIDAEIPVMGHLGLTPQSKNLMGGYKIQGKTLDLAKKLFEDALLLQETGCFAIVLEGVPTIVAQSISENLTIPTIGIGAGKYTDGQVLVIHDLIGMKSKEYIDAKFVKRYGDQYDSTVNALVKYKKDIENSNFPGEEHSYDMGSDIQDSLKEWKKEIKKILS</sequence>
<comment type="similarity">
    <text evidence="2 7">Belongs to the PanB family.</text>
</comment>
<dbReference type="FunFam" id="3.20.20.60:FF:000003">
    <property type="entry name" value="3-methyl-2-oxobutanoate hydroxymethyltransferase"/>
    <property type="match status" value="1"/>
</dbReference>
<evidence type="ECO:0000256" key="6">
    <source>
        <dbReference type="ARBA" id="ARBA00056497"/>
    </source>
</evidence>
<dbReference type="GO" id="GO:0015940">
    <property type="term" value="P:pantothenate biosynthetic process"/>
    <property type="evidence" value="ECO:0007669"/>
    <property type="project" value="UniProtKB-UniRule"/>
</dbReference>
<accession>S5DJB4</accession>
<dbReference type="InterPro" id="IPR003700">
    <property type="entry name" value="Pantoate_hydroxy_MeTrfase"/>
</dbReference>
<dbReference type="PIRSF" id="PIRSF000388">
    <property type="entry name" value="Pantoate_hydroxy_MeTrfase"/>
    <property type="match status" value="1"/>
</dbReference>
<evidence type="ECO:0000256" key="8">
    <source>
        <dbReference type="PIRSR" id="PIRSR000388-1"/>
    </source>
</evidence>
<dbReference type="PANTHER" id="PTHR20881">
    <property type="entry name" value="3-METHYL-2-OXOBUTANOATE HYDROXYMETHYLTRANSFERASE"/>
    <property type="match status" value="1"/>
</dbReference>
<feature type="binding site" evidence="7 9">
    <location>
        <position position="112"/>
    </location>
    <ligand>
        <name>3-methyl-2-oxobutanoate</name>
        <dbReference type="ChEBI" id="CHEBI:11851"/>
    </ligand>
</feature>
<comment type="subcellular location">
    <subcellularLocation>
        <location evidence="7">Cytoplasm</location>
    </subcellularLocation>
</comment>
<dbReference type="EMBL" id="KC811115">
    <property type="protein sequence ID" value="AGQ18876.1"/>
    <property type="molecule type" value="Genomic_DNA"/>
</dbReference>
<keyword evidence="5 7" id="KW-0808">Transferase</keyword>
<dbReference type="SUPFAM" id="SSF51621">
    <property type="entry name" value="Phosphoenolpyruvate/pyruvate domain"/>
    <property type="match status" value="1"/>
</dbReference>
<dbReference type="UniPathway" id="UPA00028">
    <property type="reaction ID" value="UER00003"/>
</dbReference>
<gene>
    <name evidence="7" type="primary">panB</name>
</gene>
<dbReference type="NCBIfam" id="TIGR00222">
    <property type="entry name" value="panB"/>
    <property type="match status" value="1"/>
</dbReference>
<evidence type="ECO:0000256" key="10">
    <source>
        <dbReference type="PIRSR" id="PIRSR000388-3"/>
    </source>
</evidence>
<dbReference type="GO" id="GO:0003864">
    <property type="term" value="F:3-methyl-2-oxobutanoate hydroxymethyltransferase activity"/>
    <property type="evidence" value="ECO:0007669"/>
    <property type="project" value="UniProtKB-UniRule"/>
</dbReference>
<evidence type="ECO:0000256" key="5">
    <source>
        <dbReference type="ARBA" id="ARBA00022679"/>
    </source>
</evidence>
<dbReference type="Gene3D" id="3.20.20.60">
    <property type="entry name" value="Phosphoenolpyruvate-binding domains"/>
    <property type="match status" value="1"/>
</dbReference>
<evidence type="ECO:0000256" key="4">
    <source>
        <dbReference type="ARBA" id="ARBA00022655"/>
    </source>
</evidence>